<dbReference type="OMA" id="DIRYMHA"/>
<dbReference type="OrthoDB" id="269332at2759"/>
<proteinExistence type="predicted"/>
<reference evidence="2" key="1">
    <citation type="submission" date="2015-09" db="EMBL/GenBank/DDBJ databases">
        <authorList>
            <consortium name="Pathogen Informatics"/>
        </authorList>
    </citation>
    <scope>NUCLEOTIDE SEQUENCE [LARGE SCALE GENOMIC DNA]</scope>
    <source>
        <strain evidence="2">Lake Konstanz</strain>
    </source>
</reference>
<name>A0A0S4JAJ7_BODSA</name>
<dbReference type="Proteomes" id="UP000051952">
    <property type="component" value="Unassembled WGS sequence"/>
</dbReference>
<dbReference type="VEuPathDB" id="TriTrypDB:BSAL_09370"/>
<dbReference type="EMBL" id="CYKH01001477">
    <property type="protein sequence ID" value="CUG87248.1"/>
    <property type="molecule type" value="Genomic_DNA"/>
</dbReference>
<accession>A0A0S4JAJ7</accession>
<sequence length="178" mass="19875">MVVAAMASGVALLIFMVIQLCYRTTTRHARLSIRANRYRFEARTAAIKDASLGEILLGDAQDARAQRDAIASRPPMHKRRTMPTIYDGRDAKVECRRMLSELRSAVGNTHFGCTPNMTMRGVLQCIQSALDPREAERFCSVYEAVMFGIHKADGTVGDVNNDDLKFLASYFGKIIKEI</sequence>
<dbReference type="AlphaFoldDB" id="A0A0S4JAJ7"/>
<keyword evidence="2" id="KW-1185">Reference proteome</keyword>
<protein>
    <submittedName>
        <fullName evidence="1">Membrane-associated protein, putative</fullName>
    </submittedName>
</protein>
<evidence type="ECO:0000313" key="1">
    <source>
        <dbReference type="EMBL" id="CUG87248.1"/>
    </source>
</evidence>
<organism evidence="1 2">
    <name type="scientific">Bodo saltans</name>
    <name type="common">Flagellated protozoan</name>
    <dbReference type="NCBI Taxonomy" id="75058"/>
    <lineage>
        <taxon>Eukaryota</taxon>
        <taxon>Discoba</taxon>
        <taxon>Euglenozoa</taxon>
        <taxon>Kinetoplastea</taxon>
        <taxon>Metakinetoplastina</taxon>
        <taxon>Eubodonida</taxon>
        <taxon>Bodonidae</taxon>
        <taxon>Bodo</taxon>
    </lineage>
</organism>
<evidence type="ECO:0000313" key="2">
    <source>
        <dbReference type="Proteomes" id="UP000051952"/>
    </source>
</evidence>
<gene>
    <name evidence="1" type="ORF">BSAL_09370</name>
</gene>